<gene>
    <name evidence="1" type="ORF">J2Z65_002860</name>
</gene>
<evidence type="ECO:0000313" key="1">
    <source>
        <dbReference type="EMBL" id="MBP1963641.1"/>
    </source>
</evidence>
<accession>A0ABS4HZC6</accession>
<dbReference type="Proteomes" id="UP001519344">
    <property type="component" value="Unassembled WGS sequence"/>
</dbReference>
<comment type="caution">
    <text evidence="1">The sequence shown here is derived from an EMBL/GenBank/DDBJ whole genome shotgun (WGS) entry which is preliminary data.</text>
</comment>
<organism evidence="1 2">
    <name type="scientific">Paenibacillus aceris</name>
    <dbReference type="NCBI Taxonomy" id="869555"/>
    <lineage>
        <taxon>Bacteria</taxon>
        <taxon>Bacillati</taxon>
        <taxon>Bacillota</taxon>
        <taxon>Bacilli</taxon>
        <taxon>Bacillales</taxon>
        <taxon>Paenibacillaceae</taxon>
        <taxon>Paenibacillus</taxon>
    </lineage>
</organism>
<dbReference type="EMBL" id="JAGGKV010000006">
    <property type="protein sequence ID" value="MBP1963641.1"/>
    <property type="molecule type" value="Genomic_DNA"/>
</dbReference>
<reference evidence="1 2" key="1">
    <citation type="submission" date="2021-03" db="EMBL/GenBank/DDBJ databases">
        <title>Genomic Encyclopedia of Type Strains, Phase IV (KMG-IV): sequencing the most valuable type-strain genomes for metagenomic binning, comparative biology and taxonomic classification.</title>
        <authorList>
            <person name="Goeker M."/>
        </authorList>
    </citation>
    <scope>NUCLEOTIDE SEQUENCE [LARGE SCALE GENOMIC DNA]</scope>
    <source>
        <strain evidence="1 2">DSM 24950</strain>
    </source>
</reference>
<protein>
    <submittedName>
        <fullName evidence="1">Uncharacterized protein</fullName>
    </submittedName>
</protein>
<sequence>MPFFDGSDLIVLGLGESRAGELGSAILLNTAHLEIEGIEGYFAENSRLGERGGTTFRYFAENSLLGDRGELRSAISTEGAGSWMRIEVK</sequence>
<keyword evidence="2" id="KW-1185">Reference proteome</keyword>
<name>A0ABS4HZC6_9BACL</name>
<evidence type="ECO:0000313" key="2">
    <source>
        <dbReference type="Proteomes" id="UP001519344"/>
    </source>
</evidence>
<proteinExistence type="predicted"/>